<dbReference type="PROSITE" id="PS01227">
    <property type="entry name" value="UPF0012"/>
    <property type="match status" value="1"/>
</dbReference>
<evidence type="ECO:0000259" key="2">
    <source>
        <dbReference type="PROSITE" id="PS50263"/>
    </source>
</evidence>
<accession>A0A841R2L1</accession>
<dbReference type="Gene3D" id="3.60.110.10">
    <property type="entry name" value="Carbon-nitrogen hydrolase"/>
    <property type="match status" value="1"/>
</dbReference>
<dbReference type="InterPro" id="IPR036526">
    <property type="entry name" value="C-N_Hydrolase_sf"/>
</dbReference>
<dbReference type="CDD" id="cd07583">
    <property type="entry name" value="nitrilase_5"/>
    <property type="match status" value="1"/>
</dbReference>
<keyword evidence="3" id="KW-0378">Hydrolase</keyword>
<comment type="similarity">
    <text evidence="1">Belongs to the carbon-nitrogen hydrolase superfamily. NIT1/NIT2 family.</text>
</comment>
<dbReference type="Pfam" id="PF00795">
    <property type="entry name" value="CN_hydrolase"/>
    <property type="match status" value="1"/>
</dbReference>
<dbReference type="PANTHER" id="PTHR23088:SF27">
    <property type="entry name" value="DEAMINATED GLUTATHIONE AMIDASE"/>
    <property type="match status" value="1"/>
</dbReference>
<dbReference type="PANTHER" id="PTHR23088">
    <property type="entry name" value="NITRILASE-RELATED"/>
    <property type="match status" value="1"/>
</dbReference>
<proteinExistence type="inferred from homology"/>
<evidence type="ECO:0000313" key="3">
    <source>
        <dbReference type="EMBL" id="MBB6478125.1"/>
    </source>
</evidence>
<keyword evidence="4" id="KW-1185">Reference proteome</keyword>
<dbReference type="SUPFAM" id="SSF56317">
    <property type="entry name" value="Carbon-nitrogen hydrolase"/>
    <property type="match status" value="1"/>
</dbReference>
<dbReference type="Proteomes" id="UP000591941">
    <property type="component" value="Unassembled WGS sequence"/>
</dbReference>
<dbReference type="AlphaFoldDB" id="A0A841R2L1"/>
<evidence type="ECO:0000256" key="1">
    <source>
        <dbReference type="ARBA" id="ARBA00010613"/>
    </source>
</evidence>
<organism evidence="3 4">
    <name type="scientific">Negativicoccus succinicivorans</name>
    <dbReference type="NCBI Taxonomy" id="620903"/>
    <lineage>
        <taxon>Bacteria</taxon>
        <taxon>Bacillati</taxon>
        <taxon>Bacillota</taxon>
        <taxon>Negativicutes</taxon>
        <taxon>Veillonellales</taxon>
        <taxon>Veillonellaceae</taxon>
        <taxon>Negativicoccus</taxon>
    </lineage>
</organism>
<name>A0A841R2L1_9FIRM</name>
<feature type="domain" description="CN hydrolase" evidence="2">
    <location>
        <begin position="3"/>
        <end position="237"/>
    </location>
</feature>
<dbReference type="RefSeq" id="WP_159823255.1">
    <property type="nucleotide sequence ID" value="NZ_CABWNB010000004.1"/>
</dbReference>
<dbReference type="OrthoDB" id="9811121at2"/>
<reference evidence="3 4" key="1">
    <citation type="submission" date="2020-08" db="EMBL/GenBank/DDBJ databases">
        <title>Genomic Encyclopedia of Type Strains, Phase IV (KMG-IV): sequencing the most valuable type-strain genomes for metagenomic binning, comparative biology and taxonomic classification.</title>
        <authorList>
            <person name="Goeker M."/>
        </authorList>
    </citation>
    <scope>NUCLEOTIDE SEQUENCE [LARGE SCALE GENOMIC DNA]</scope>
    <source>
        <strain evidence="3 4">DSM 21255</strain>
    </source>
</reference>
<gene>
    <name evidence="3" type="ORF">HNR45_001186</name>
</gene>
<dbReference type="InterPro" id="IPR003010">
    <property type="entry name" value="C-N_Hydrolase"/>
</dbReference>
<dbReference type="PROSITE" id="PS50263">
    <property type="entry name" value="CN_HYDROLASE"/>
    <property type="match status" value="1"/>
</dbReference>
<dbReference type="GeneID" id="93486448"/>
<dbReference type="InterPro" id="IPR001110">
    <property type="entry name" value="UPF0012_CS"/>
</dbReference>
<protein>
    <submittedName>
        <fullName evidence="3">Putative amidohydrolase</fullName>
    </submittedName>
</protein>
<evidence type="ECO:0000313" key="4">
    <source>
        <dbReference type="Proteomes" id="UP000591941"/>
    </source>
</evidence>
<dbReference type="EMBL" id="JACHHI010000005">
    <property type="protein sequence ID" value="MBB6478125.1"/>
    <property type="molecule type" value="Genomic_DNA"/>
</dbReference>
<dbReference type="GO" id="GO:0016787">
    <property type="term" value="F:hydrolase activity"/>
    <property type="evidence" value="ECO:0007669"/>
    <property type="project" value="UniProtKB-KW"/>
</dbReference>
<comment type="caution">
    <text evidence="3">The sequence shown here is derived from an EMBL/GenBank/DDBJ whole genome shotgun (WGS) entry which is preliminary data.</text>
</comment>
<sequence length="261" mass="29173">MKRTLALIQLHVEAGDKATNIANAFARIREAAAKADIIVLPEMWTTGYNLSRLDQQVTHEGDELLQRLEAFAREQKKWIVTGSLPTKENEKVYNRTHCFGPDGAVAQYDKIHLFSLLSEPDNFAAGNRIVSAKLADIHCGLSICYDLRFPELYRKLALDGATLVFVPAEWPTSRLVAWENLIQARAIENQMYICAVNVVGTFKNNIFAGHSALIDPMGENVVKGDQNEAILYGEYNSDLVEQTRARMSVFADRRPGVYGGE</sequence>